<feature type="transmembrane region" description="Helical" evidence="8">
    <location>
        <begin position="306"/>
        <end position="330"/>
    </location>
</feature>
<keyword evidence="11" id="KW-1185">Reference proteome</keyword>
<feature type="transmembrane region" description="Helical" evidence="8">
    <location>
        <begin position="584"/>
        <end position="603"/>
    </location>
</feature>
<dbReference type="Gene3D" id="1.20.1640.10">
    <property type="entry name" value="Multidrug efflux transporter AcrB transmembrane domain"/>
    <property type="match status" value="2"/>
</dbReference>
<evidence type="ECO:0000313" key="11">
    <source>
        <dbReference type="Proteomes" id="UP000245711"/>
    </source>
</evidence>
<dbReference type="SUPFAM" id="SSF82866">
    <property type="entry name" value="Multidrug efflux transporter AcrB transmembrane domain"/>
    <property type="match status" value="2"/>
</dbReference>
<evidence type="ECO:0000256" key="5">
    <source>
        <dbReference type="ARBA" id="ARBA00022989"/>
    </source>
</evidence>
<dbReference type="Pfam" id="PF03176">
    <property type="entry name" value="MMPL"/>
    <property type="match status" value="2"/>
</dbReference>
<feature type="transmembrane region" description="Helical" evidence="8">
    <location>
        <begin position="631"/>
        <end position="648"/>
    </location>
</feature>
<feature type="domain" description="Membrane transport protein MMPL" evidence="9">
    <location>
        <begin position="482"/>
        <end position="692"/>
    </location>
</feature>
<keyword evidence="6 8" id="KW-0472">Membrane</keyword>
<evidence type="ECO:0000259" key="9">
    <source>
        <dbReference type="Pfam" id="PF03176"/>
    </source>
</evidence>
<dbReference type="InterPro" id="IPR050545">
    <property type="entry name" value="Mycobact_MmpL"/>
</dbReference>
<dbReference type="PANTHER" id="PTHR33406">
    <property type="entry name" value="MEMBRANE PROTEIN MJ1562-RELATED"/>
    <property type="match status" value="1"/>
</dbReference>
<evidence type="ECO:0000256" key="3">
    <source>
        <dbReference type="ARBA" id="ARBA00022475"/>
    </source>
</evidence>
<dbReference type="InterPro" id="IPR004869">
    <property type="entry name" value="MMPL_dom"/>
</dbReference>
<keyword evidence="3" id="KW-1003">Cell membrane</keyword>
<dbReference type="EMBL" id="CP021354">
    <property type="protein sequence ID" value="AWK71588.1"/>
    <property type="molecule type" value="Genomic_DNA"/>
</dbReference>
<organism evidence="10 11">
    <name type="scientific">Rhodococcus oxybenzonivorans</name>
    <dbReference type="NCBI Taxonomy" id="1990687"/>
    <lineage>
        <taxon>Bacteria</taxon>
        <taxon>Bacillati</taxon>
        <taxon>Actinomycetota</taxon>
        <taxon>Actinomycetes</taxon>
        <taxon>Mycobacteriales</taxon>
        <taxon>Nocardiaceae</taxon>
        <taxon>Rhodococcus</taxon>
    </lineage>
</organism>
<proteinExistence type="inferred from homology"/>
<comment type="similarity">
    <text evidence="2">Belongs to the resistance-nodulation-cell division (RND) (TC 2.A.6) family. MmpL subfamily.</text>
</comment>
<accession>A0A2S2BSP7</accession>
<comment type="subcellular location">
    <subcellularLocation>
        <location evidence="1">Cell membrane</location>
        <topology evidence="1">Multi-pass membrane protein</topology>
    </subcellularLocation>
</comment>
<dbReference type="PANTHER" id="PTHR33406:SF11">
    <property type="entry name" value="MEMBRANE PROTEIN SCO6666-RELATED"/>
    <property type="match status" value="1"/>
</dbReference>
<evidence type="ECO:0000313" key="10">
    <source>
        <dbReference type="EMBL" id="AWK71588.1"/>
    </source>
</evidence>
<dbReference type="AlphaFoldDB" id="A0A2S2BSP7"/>
<dbReference type="Proteomes" id="UP000245711">
    <property type="component" value="Chromosome"/>
</dbReference>
<sequence>MTRWSALVVARPKLVLTVVIFLVLASGAWGSGVFDRLSLGGYTDPGSESAGVESLIEEEFGRQTPDLAVTYTARPGETIDALGPAVSARLAQIDPAALANTPLSYWTAPAQAREFLRSTDGTEGLVVLSLHGSENTRIAAYHDLAPLLLIDGVNTEFSGFSVIANAYNEESESDLITAEAISFPILLVLLLVIFGGLVGAAVPLCIGGLAILGALGALRGISYFTEVSAFSINIASLVGLGMSVDYGLFVVTRFREELRSGAETSEAVQRTMATAGRTVGFSALLLVCGFVGMLVFPQALVRSFAYGGMAAIGIAAVLSLSALPAALTVLGPRINSLTWRPGVVERSEDRAHRFWGGVAARVMRRPVAVAVGIVAGLLVLSAPLVGASLGDLDHTGLPAGHPARLAVDDLATDFPLANNGATLVLFGTDGKAPPASATAEFFQATAEVEGVRRVVPVGTTESFTAIRAIFDDADRTEGAMTTAATLRELPAPAGTEKQIGGLNALTADGLDSMGATLPWMIGIMVAVTFALMVPAFGSVVLPLKAIAMAALSLAASFGILTWIFEDGHGAELLGVTPGPLPATMVVLIIAVVFGLSTDYEIFLMSRMVEAHEQGASTEDAVRIGTAHTGRIVTAAAALLIVVTGAFTLSDLTMMRFIGLGMIVALIIDATVIRMMLVPALVALMGEANWWAPTFLTPRRVPPDANGHSKTAAAHTLPVDTSRR</sequence>
<feature type="transmembrane region" description="Helical" evidence="8">
    <location>
        <begin position="519"/>
        <end position="539"/>
    </location>
</feature>
<feature type="transmembrane region" description="Helical" evidence="8">
    <location>
        <begin position="279"/>
        <end position="300"/>
    </location>
</feature>
<evidence type="ECO:0000256" key="8">
    <source>
        <dbReference type="SAM" id="Phobius"/>
    </source>
</evidence>
<feature type="transmembrane region" description="Helical" evidence="8">
    <location>
        <begin position="654"/>
        <end position="676"/>
    </location>
</feature>
<feature type="transmembrane region" description="Helical" evidence="8">
    <location>
        <begin position="201"/>
        <end position="224"/>
    </location>
</feature>
<evidence type="ECO:0000256" key="6">
    <source>
        <dbReference type="ARBA" id="ARBA00023136"/>
    </source>
</evidence>
<gene>
    <name evidence="10" type="ORF">CBI38_08250</name>
</gene>
<evidence type="ECO:0000256" key="4">
    <source>
        <dbReference type="ARBA" id="ARBA00022692"/>
    </source>
</evidence>
<evidence type="ECO:0000256" key="1">
    <source>
        <dbReference type="ARBA" id="ARBA00004651"/>
    </source>
</evidence>
<protein>
    <recommendedName>
        <fullName evidence="9">Membrane transport protein MMPL domain-containing protein</fullName>
    </recommendedName>
</protein>
<feature type="transmembrane region" description="Helical" evidence="8">
    <location>
        <begin position="230"/>
        <end position="251"/>
    </location>
</feature>
<feature type="transmembrane region" description="Helical" evidence="8">
    <location>
        <begin position="367"/>
        <end position="389"/>
    </location>
</feature>
<evidence type="ECO:0000256" key="7">
    <source>
        <dbReference type="SAM" id="MobiDB-lite"/>
    </source>
</evidence>
<dbReference type="OrthoDB" id="7051771at2"/>
<keyword evidence="5 8" id="KW-1133">Transmembrane helix</keyword>
<feature type="transmembrane region" description="Helical" evidence="8">
    <location>
        <begin position="546"/>
        <end position="564"/>
    </location>
</feature>
<feature type="domain" description="Membrane transport protein MMPL" evidence="9">
    <location>
        <begin position="46"/>
        <end position="368"/>
    </location>
</feature>
<name>A0A2S2BSP7_9NOCA</name>
<keyword evidence="4 8" id="KW-0812">Transmembrane</keyword>
<dbReference type="GO" id="GO:0005886">
    <property type="term" value="C:plasma membrane"/>
    <property type="evidence" value="ECO:0007669"/>
    <property type="project" value="UniProtKB-SubCell"/>
</dbReference>
<evidence type="ECO:0000256" key="2">
    <source>
        <dbReference type="ARBA" id="ARBA00010157"/>
    </source>
</evidence>
<dbReference type="KEGG" id="roz:CBI38_08250"/>
<dbReference type="RefSeq" id="WP_109327989.1">
    <property type="nucleotide sequence ID" value="NZ_CP021354.1"/>
</dbReference>
<reference evidence="10 11" key="1">
    <citation type="submission" date="2017-05" db="EMBL/GenBank/DDBJ databases">
        <title>Isolation of Rhodococcus sp. S2-17 biodegrading of BP-3.</title>
        <authorList>
            <person name="Lee Y."/>
            <person name="Kim K.H."/>
            <person name="Chun B.H."/>
            <person name="Jung H.S."/>
            <person name="Jeon C.O."/>
        </authorList>
    </citation>
    <scope>NUCLEOTIDE SEQUENCE [LARGE SCALE GENOMIC DNA]</scope>
    <source>
        <strain evidence="10 11">S2-17</strain>
    </source>
</reference>
<feature type="region of interest" description="Disordered" evidence="7">
    <location>
        <begin position="701"/>
        <end position="723"/>
    </location>
</feature>